<evidence type="ECO:0000256" key="1">
    <source>
        <dbReference type="SAM" id="SignalP"/>
    </source>
</evidence>
<keyword evidence="3" id="KW-1185">Reference proteome</keyword>
<reference evidence="2 3" key="1">
    <citation type="submission" date="2017-06" db="EMBL/GenBank/DDBJ databases">
        <authorList>
            <person name="Kim H.J."/>
            <person name="Triplett B.A."/>
        </authorList>
    </citation>
    <scope>NUCLEOTIDE SEQUENCE [LARGE SCALE GENOMIC DNA]</scope>
    <source>
        <strain evidence="2 3">DSM 14713</strain>
    </source>
</reference>
<keyword evidence="1" id="KW-0732">Signal</keyword>
<protein>
    <submittedName>
        <fullName evidence="2">Uncharacterized protein</fullName>
    </submittedName>
</protein>
<feature type="signal peptide" evidence="1">
    <location>
        <begin position="1"/>
        <end position="23"/>
    </location>
</feature>
<sequence length="315" mass="35296">MTFLMIRAFPLLIALLLSVPAFAQSPRLGTQAPSNRLILHNVAILRLNPLGLENQTRFGYQSVLYRNDSALFRDNYLYLGASSKLNPAGIKIGPMVELQPLSVFTLRLLGEYVGFFSTFNAMQSFSSPNQEYSDALLAARGASGENYAASGLHFMIEPLLQMKVGPLLLRNRFSLEYWSMALRGTDRVWYDPTPDTLLPGRGFTLGNEADILFAGRPSLLLGARYNLLKPLYRARDFAAGEVESRNNGYQRLGLLAAYIFWEEPYTAFNRPTLLLNVAWYLQHRYRAGAEVSRSVPYVALAFSFQSDLLDGAARN</sequence>
<dbReference type="EMBL" id="CP022163">
    <property type="protein sequence ID" value="ATB27082.1"/>
    <property type="molecule type" value="Genomic_DNA"/>
</dbReference>
<name>A0A250I7F3_9BACT</name>
<evidence type="ECO:0000313" key="2">
    <source>
        <dbReference type="EMBL" id="ATB27082.1"/>
    </source>
</evidence>
<dbReference type="Proteomes" id="UP000217289">
    <property type="component" value="Chromosome"/>
</dbReference>
<organism evidence="2 3">
    <name type="scientific">Melittangium boletus DSM 14713</name>
    <dbReference type="NCBI Taxonomy" id="1294270"/>
    <lineage>
        <taxon>Bacteria</taxon>
        <taxon>Pseudomonadati</taxon>
        <taxon>Myxococcota</taxon>
        <taxon>Myxococcia</taxon>
        <taxon>Myxococcales</taxon>
        <taxon>Cystobacterineae</taxon>
        <taxon>Archangiaceae</taxon>
        <taxon>Melittangium</taxon>
    </lineage>
</organism>
<evidence type="ECO:0000313" key="3">
    <source>
        <dbReference type="Proteomes" id="UP000217289"/>
    </source>
</evidence>
<accession>A0A250I7F3</accession>
<dbReference type="AlphaFoldDB" id="A0A250I7F3"/>
<gene>
    <name evidence="2" type="ORF">MEBOL_000517</name>
</gene>
<feature type="chain" id="PRO_5012332044" evidence="1">
    <location>
        <begin position="24"/>
        <end position="315"/>
    </location>
</feature>
<dbReference type="KEGG" id="mbd:MEBOL_000517"/>
<proteinExistence type="predicted"/>